<keyword evidence="2" id="KW-0472">Membrane</keyword>
<reference evidence="3 4" key="1">
    <citation type="submission" date="2024-10" db="EMBL/GenBank/DDBJ databases">
        <title>The Natural Products Discovery Center: Release of the First 8490 Sequenced Strains for Exploring Actinobacteria Biosynthetic Diversity.</title>
        <authorList>
            <person name="Kalkreuter E."/>
            <person name="Kautsar S.A."/>
            <person name="Yang D."/>
            <person name="Bader C.D."/>
            <person name="Teijaro C.N."/>
            <person name="Fluegel L."/>
            <person name="Davis C.M."/>
            <person name="Simpson J.R."/>
            <person name="Lauterbach L."/>
            <person name="Steele A.D."/>
            <person name="Gui C."/>
            <person name="Meng S."/>
            <person name="Li G."/>
            <person name="Viehrig K."/>
            <person name="Ye F."/>
            <person name="Su P."/>
            <person name="Kiefer A.F."/>
            <person name="Nichols A."/>
            <person name="Cepeda A.J."/>
            <person name="Yan W."/>
            <person name="Fan B."/>
            <person name="Jiang Y."/>
            <person name="Adhikari A."/>
            <person name="Zheng C.-J."/>
            <person name="Schuster L."/>
            <person name="Cowan T.M."/>
            <person name="Smanski M.J."/>
            <person name="Chevrette M.G."/>
            <person name="De Carvalho L.P.S."/>
            <person name="Shen B."/>
        </authorList>
    </citation>
    <scope>NUCLEOTIDE SEQUENCE [LARGE SCALE GENOMIC DNA]</scope>
    <source>
        <strain evidence="3 4">NPDC050545</strain>
    </source>
</reference>
<evidence type="ECO:0000313" key="3">
    <source>
        <dbReference type="EMBL" id="MFI6497212.1"/>
    </source>
</evidence>
<sequence length="285" mass="29727">MIAVILLLALSGVITVALVKRPDARAATMGGLRAGTAQAELEFRRGFTAARTHYDQAQKYLTRPTASGAPPGPRNLRWWTSLAFGVVGGTTAAVAGGMYGLLKVLGGAVRIGRQATEGARQAYRDYQATREIEEAEVVEDTEEEVPQTEEEAPEETPELSAPAADQAPTNRPVIDLTKFDTPEGTTVNAEFVSFPQLKHDHATASTDMTQIAAAIDSQVAGLAAKRMGRGALIAALMAAHETATLLAAQHAEIAALAAAQSGVAEAHAAVGGVDNVADKEAYAEG</sequence>
<gene>
    <name evidence="3" type="ORF">ACIBG2_07515</name>
</gene>
<feature type="region of interest" description="Disordered" evidence="1">
    <location>
        <begin position="136"/>
        <end position="170"/>
    </location>
</feature>
<keyword evidence="4" id="KW-1185">Reference proteome</keyword>
<proteinExistence type="predicted"/>
<dbReference type="Proteomes" id="UP001612741">
    <property type="component" value="Unassembled WGS sequence"/>
</dbReference>
<dbReference type="EMBL" id="JBITGY010000002">
    <property type="protein sequence ID" value="MFI6497212.1"/>
    <property type="molecule type" value="Genomic_DNA"/>
</dbReference>
<evidence type="ECO:0000256" key="2">
    <source>
        <dbReference type="SAM" id="Phobius"/>
    </source>
</evidence>
<evidence type="ECO:0000256" key="1">
    <source>
        <dbReference type="SAM" id="MobiDB-lite"/>
    </source>
</evidence>
<accession>A0ABW7YMS8</accession>
<feature type="transmembrane region" description="Helical" evidence="2">
    <location>
        <begin position="78"/>
        <end position="102"/>
    </location>
</feature>
<protein>
    <submittedName>
        <fullName evidence="3">Uncharacterized protein</fullName>
    </submittedName>
</protein>
<dbReference type="RefSeq" id="WP_397079900.1">
    <property type="nucleotide sequence ID" value="NZ_JBITGY010000002.1"/>
</dbReference>
<evidence type="ECO:0000313" key="4">
    <source>
        <dbReference type="Proteomes" id="UP001612741"/>
    </source>
</evidence>
<keyword evidence="2" id="KW-0812">Transmembrane</keyword>
<comment type="caution">
    <text evidence="3">The sequence shown here is derived from an EMBL/GenBank/DDBJ whole genome shotgun (WGS) entry which is preliminary data.</text>
</comment>
<name>A0ABW7YMS8_9ACTN</name>
<feature type="compositionally biased region" description="Acidic residues" evidence="1">
    <location>
        <begin position="136"/>
        <end position="157"/>
    </location>
</feature>
<organism evidence="3 4">
    <name type="scientific">Nonomuraea typhae</name>
    <dbReference type="NCBI Taxonomy" id="2603600"/>
    <lineage>
        <taxon>Bacteria</taxon>
        <taxon>Bacillati</taxon>
        <taxon>Actinomycetota</taxon>
        <taxon>Actinomycetes</taxon>
        <taxon>Streptosporangiales</taxon>
        <taxon>Streptosporangiaceae</taxon>
        <taxon>Nonomuraea</taxon>
    </lineage>
</organism>
<keyword evidence="2" id="KW-1133">Transmembrane helix</keyword>